<dbReference type="EMBL" id="KN831967">
    <property type="protein sequence ID" value="KIO05337.1"/>
    <property type="molecule type" value="Genomic_DNA"/>
</dbReference>
<dbReference type="InParanoid" id="A0A0C3K6Y4"/>
<accession>A0A0C3K6Y4</accession>
<proteinExistence type="predicted"/>
<reference evidence="1 2" key="1">
    <citation type="submission" date="2014-04" db="EMBL/GenBank/DDBJ databases">
        <authorList>
            <consortium name="DOE Joint Genome Institute"/>
            <person name="Kuo A."/>
            <person name="Kohler A."/>
            <person name="Costa M.D."/>
            <person name="Nagy L.G."/>
            <person name="Floudas D."/>
            <person name="Copeland A."/>
            <person name="Barry K.W."/>
            <person name="Cichocki N."/>
            <person name="Veneault-Fourrey C."/>
            <person name="LaButti K."/>
            <person name="Lindquist E.A."/>
            <person name="Lipzen A."/>
            <person name="Lundell T."/>
            <person name="Morin E."/>
            <person name="Murat C."/>
            <person name="Sun H."/>
            <person name="Tunlid A."/>
            <person name="Henrissat B."/>
            <person name="Grigoriev I.V."/>
            <person name="Hibbett D.S."/>
            <person name="Martin F."/>
            <person name="Nordberg H.P."/>
            <person name="Cantor M.N."/>
            <person name="Hua S.X."/>
        </authorList>
    </citation>
    <scope>NUCLEOTIDE SEQUENCE [LARGE SCALE GENOMIC DNA]</scope>
    <source>
        <strain evidence="1 2">Marx 270</strain>
    </source>
</reference>
<name>A0A0C3K6Y4_PISTI</name>
<dbReference type="Proteomes" id="UP000054217">
    <property type="component" value="Unassembled WGS sequence"/>
</dbReference>
<keyword evidence="2" id="KW-1185">Reference proteome</keyword>
<organism evidence="1 2">
    <name type="scientific">Pisolithus tinctorius Marx 270</name>
    <dbReference type="NCBI Taxonomy" id="870435"/>
    <lineage>
        <taxon>Eukaryota</taxon>
        <taxon>Fungi</taxon>
        <taxon>Dikarya</taxon>
        <taxon>Basidiomycota</taxon>
        <taxon>Agaricomycotina</taxon>
        <taxon>Agaricomycetes</taxon>
        <taxon>Agaricomycetidae</taxon>
        <taxon>Boletales</taxon>
        <taxon>Sclerodermatineae</taxon>
        <taxon>Pisolithaceae</taxon>
        <taxon>Pisolithus</taxon>
    </lineage>
</organism>
<evidence type="ECO:0000313" key="2">
    <source>
        <dbReference type="Proteomes" id="UP000054217"/>
    </source>
</evidence>
<dbReference type="HOGENOM" id="CLU_2942749_0_0_1"/>
<dbReference type="AlphaFoldDB" id="A0A0C3K6Y4"/>
<reference evidence="2" key="2">
    <citation type="submission" date="2015-01" db="EMBL/GenBank/DDBJ databases">
        <title>Evolutionary Origins and Diversification of the Mycorrhizal Mutualists.</title>
        <authorList>
            <consortium name="DOE Joint Genome Institute"/>
            <consortium name="Mycorrhizal Genomics Consortium"/>
            <person name="Kohler A."/>
            <person name="Kuo A."/>
            <person name="Nagy L.G."/>
            <person name="Floudas D."/>
            <person name="Copeland A."/>
            <person name="Barry K.W."/>
            <person name="Cichocki N."/>
            <person name="Veneault-Fourrey C."/>
            <person name="LaButti K."/>
            <person name="Lindquist E.A."/>
            <person name="Lipzen A."/>
            <person name="Lundell T."/>
            <person name="Morin E."/>
            <person name="Murat C."/>
            <person name="Riley R."/>
            <person name="Ohm R."/>
            <person name="Sun H."/>
            <person name="Tunlid A."/>
            <person name="Henrissat B."/>
            <person name="Grigoriev I.V."/>
            <person name="Hibbett D.S."/>
            <person name="Martin F."/>
        </authorList>
    </citation>
    <scope>NUCLEOTIDE SEQUENCE [LARGE SCALE GENOMIC DNA]</scope>
    <source>
        <strain evidence="2">Marx 270</strain>
    </source>
</reference>
<evidence type="ECO:0000313" key="1">
    <source>
        <dbReference type="EMBL" id="KIO05337.1"/>
    </source>
</evidence>
<protein>
    <submittedName>
        <fullName evidence="1">Uncharacterized protein</fullName>
    </submittedName>
</protein>
<sequence>MPGINRNGTHALAYEFQDQITYELLHCHKDRRSAYVGEWTSKRDHDGCSGIHTICHIVPI</sequence>
<gene>
    <name evidence="1" type="ORF">M404DRAFT_999941</name>
</gene>